<evidence type="ECO:0000313" key="3">
    <source>
        <dbReference type="EMBL" id="KAL1494860.1"/>
    </source>
</evidence>
<keyword evidence="4" id="KW-1185">Reference proteome</keyword>
<sequence length="210" mass="24308">MSTILQATSNIMSNFTHYIPNININIDECCIKEKQDIHEIQMEPLRLNNINLDELRHAKHKLEMFEETLQHEINEPFFSGHHTWINLLISSIIIGIGIIVLCCCCSKYCCNCRWLPIIGRFMPKKRVVHKLTSNSHNASISNSNVFIHSNTPEEIIRHIRREHNHELLPLGSSSPPMLPCTSATPTEDSQSYRNPFKIKSRRSMSREYSN</sequence>
<organism evidence="3 4">
    <name type="scientific">Hypothenemus hampei</name>
    <name type="common">Coffee berry borer</name>
    <dbReference type="NCBI Taxonomy" id="57062"/>
    <lineage>
        <taxon>Eukaryota</taxon>
        <taxon>Metazoa</taxon>
        <taxon>Ecdysozoa</taxon>
        <taxon>Arthropoda</taxon>
        <taxon>Hexapoda</taxon>
        <taxon>Insecta</taxon>
        <taxon>Pterygota</taxon>
        <taxon>Neoptera</taxon>
        <taxon>Endopterygota</taxon>
        <taxon>Coleoptera</taxon>
        <taxon>Polyphaga</taxon>
        <taxon>Cucujiformia</taxon>
        <taxon>Curculionidae</taxon>
        <taxon>Scolytinae</taxon>
        <taxon>Hypothenemus</taxon>
    </lineage>
</organism>
<protein>
    <submittedName>
        <fullName evidence="3">Uncharacterized protein</fullName>
    </submittedName>
</protein>
<keyword evidence="2" id="KW-0472">Membrane</keyword>
<evidence type="ECO:0000256" key="1">
    <source>
        <dbReference type="SAM" id="MobiDB-lite"/>
    </source>
</evidence>
<comment type="caution">
    <text evidence="3">The sequence shown here is derived from an EMBL/GenBank/DDBJ whole genome shotgun (WGS) entry which is preliminary data.</text>
</comment>
<dbReference type="Proteomes" id="UP001566132">
    <property type="component" value="Unassembled WGS sequence"/>
</dbReference>
<name>A0ABD1EMG7_HYPHA</name>
<keyword evidence="2" id="KW-1133">Transmembrane helix</keyword>
<evidence type="ECO:0000256" key="2">
    <source>
        <dbReference type="SAM" id="Phobius"/>
    </source>
</evidence>
<accession>A0ABD1EMG7</accession>
<feature type="region of interest" description="Disordered" evidence="1">
    <location>
        <begin position="168"/>
        <end position="210"/>
    </location>
</feature>
<feature type="compositionally biased region" description="Polar residues" evidence="1">
    <location>
        <begin position="181"/>
        <end position="193"/>
    </location>
</feature>
<proteinExistence type="predicted"/>
<gene>
    <name evidence="3" type="ORF">ABEB36_010378</name>
</gene>
<evidence type="ECO:0000313" key="4">
    <source>
        <dbReference type="Proteomes" id="UP001566132"/>
    </source>
</evidence>
<dbReference type="EMBL" id="JBDJPC010000007">
    <property type="protein sequence ID" value="KAL1494860.1"/>
    <property type="molecule type" value="Genomic_DNA"/>
</dbReference>
<feature type="transmembrane region" description="Helical" evidence="2">
    <location>
        <begin position="84"/>
        <end position="101"/>
    </location>
</feature>
<keyword evidence="2" id="KW-0812">Transmembrane</keyword>
<reference evidence="3 4" key="1">
    <citation type="submission" date="2024-05" db="EMBL/GenBank/DDBJ databases">
        <title>Genetic variation in Jamaican populations of the coffee berry borer (Hypothenemus hampei).</title>
        <authorList>
            <person name="Errbii M."/>
            <person name="Myrie A."/>
        </authorList>
    </citation>
    <scope>NUCLEOTIDE SEQUENCE [LARGE SCALE GENOMIC DNA]</scope>
    <source>
        <strain evidence="3">JA-Hopewell-2020-01-JO</strain>
        <tissue evidence="3">Whole body</tissue>
    </source>
</reference>
<dbReference type="AlphaFoldDB" id="A0ABD1EMG7"/>